<protein>
    <submittedName>
        <fullName evidence="6">TetR family transcriptional regulator</fullName>
    </submittedName>
</protein>
<dbReference type="PRINTS" id="PR00455">
    <property type="entry name" value="HTHTETR"/>
</dbReference>
<dbReference type="InterPro" id="IPR050109">
    <property type="entry name" value="HTH-type_TetR-like_transc_reg"/>
</dbReference>
<evidence type="ECO:0000256" key="1">
    <source>
        <dbReference type="ARBA" id="ARBA00023015"/>
    </source>
</evidence>
<reference evidence="6 7" key="1">
    <citation type="submission" date="2016-03" db="EMBL/GenBank/DDBJ databases">
        <title>Draft genome sequence of Paenibacillus glacialis DSM 22343.</title>
        <authorList>
            <person name="Shin S.-K."/>
            <person name="Yi H."/>
        </authorList>
    </citation>
    <scope>NUCLEOTIDE SEQUENCE [LARGE SCALE GENOMIC DNA]</scope>
    <source>
        <strain evidence="6 7">DSM 22343</strain>
    </source>
</reference>
<dbReference type="PANTHER" id="PTHR30055">
    <property type="entry name" value="HTH-TYPE TRANSCRIPTIONAL REGULATOR RUTR"/>
    <property type="match status" value="1"/>
</dbReference>
<keyword evidence="1" id="KW-0805">Transcription regulation</keyword>
<gene>
    <name evidence="6" type="ORF">PGLA_11775</name>
</gene>
<dbReference type="GO" id="GO:0000976">
    <property type="term" value="F:transcription cis-regulatory region binding"/>
    <property type="evidence" value="ECO:0007669"/>
    <property type="project" value="TreeGrafter"/>
</dbReference>
<dbReference type="PROSITE" id="PS50977">
    <property type="entry name" value="HTH_TETR_2"/>
    <property type="match status" value="1"/>
</dbReference>
<dbReference type="RefSeq" id="WP_068532871.1">
    <property type="nucleotide sequence ID" value="NZ_LVJH01000021.1"/>
</dbReference>
<accession>A0A162MD24</accession>
<name>A0A162MD24_9BACL</name>
<keyword evidence="7" id="KW-1185">Reference proteome</keyword>
<dbReference type="InterPro" id="IPR001647">
    <property type="entry name" value="HTH_TetR"/>
</dbReference>
<dbReference type="Gene3D" id="1.10.10.60">
    <property type="entry name" value="Homeodomain-like"/>
    <property type="match status" value="1"/>
</dbReference>
<dbReference type="GO" id="GO:0003700">
    <property type="term" value="F:DNA-binding transcription factor activity"/>
    <property type="evidence" value="ECO:0007669"/>
    <property type="project" value="TreeGrafter"/>
</dbReference>
<sequence length="193" mass="22123">MKRKEIKDVALKFFTIHGYEGASLSQIAENVGMRKQSLYAHFKGKDDLFLQVLQDAKEAEISSKLQYLSKVDTHNPKADLFGYLQLVIDLFQKSEQLKFWLRMSFFPPLHLASAINEEVIDTETKIQTVLESKFQDWIDAKGIMEDTASIPTLAFLGVVDSIMLELAYGNNEQRLNDKLNASWTVFWRGISQL</sequence>
<dbReference type="Proteomes" id="UP000076967">
    <property type="component" value="Unassembled WGS sequence"/>
</dbReference>
<dbReference type="Gene3D" id="1.10.357.10">
    <property type="entry name" value="Tetracycline Repressor, domain 2"/>
    <property type="match status" value="1"/>
</dbReference>
<evidence type="ECO:0000259" key="5">
    <source>
        <dbReference type="PROSITE" id="PS50977"/>
    </source>
</evidence>
<dbReference type="OrthoDB" id="509229at2"/>
<keyword evidence="2 4" id="KW-0238">DNA-binding</keyword>
<dbReference type="PANTHER" id="PTHR30055:SF238">
    <property type="entry name" value="MYCOFACTOCIN BIOSYNTHESIS TRANSCRIPTIONAL REGULATOR MFTR-RELATED"/>
    <property type="match status" value="1"/>
</dbReference>
<keyword evidence="3" id="KW-0804">Transcription</keyword>
<feature type="domain" description="HTH tetR-type" evidence="5">
    <location>
        <begin position="1"/>
        <end position="60"/>
    </location>
</feature>
<evidence type="ECO:0000256" key="4">
    <source>
        <dbReference type="PROSITE-ProRule" id="PRU00335"/>
    </source>
</evidence>
<dbReference type="Pfam" id="PF00440">
    <property type="entry name" value="TetR_N"/>
    <property type="match status" value="1"/>
</dbReference>
<proteinExistence type="predicted"/>
<evidence type="ECO:0000313" key="6">
    <source>
        <dbReference type="EMBL" id="OAB42353.1"/>
    </source>
</evidence>
<feature type="DNA-binding region" description="H-T-H motif" evidence="4">
    <location>
        <begin position="23"/>
        <end position="42"/>
    </location>
</feature>
<organism evidence="6 7">
    <name type="scientific">Paenibacillus glacialis</name>
    <dbReference type="NCBI Taxonomy" id="494026"/>
    <lineage>
        <taxon>Bacteria</taxon>
        <taxon>Bacillati</taxon>
        <taxon>Bacillota</taxon>
        <taxon>Bacilli</taxon>
        <taxon>Bacillales</taxon>
        <taxon>Paenibacillaceae</taxon>
        <taxon>Paenibacillus</taxon>
    </lineage>
</organism>
<dbReference type="SUPFAM" id="SSF46689">
    <property type="entry name" value="Homeodomain-like"/>
    <property type="match status" value="1"/>
</dbReference>
<dbReference type="InterPro" id="IPR009057">
    <property type="entry name" value="Homeodomain-like_sf"/>
</dbReference>
<dbReference type="EMBL" id="LVJH01000021">
    <property type="protein sequence ID" value="OAB42353.1"/>
    <property type="molecule type" value="Genomic_DNA"/>
</dbReference>
<dbReference type="AlphaFoldDB" id="A0A162MD24"/>
<dbReference type="STRING" id="494026.PGLA_11775"/>
<evidence type="ECO:0000256" key="2">
    <source>
        <dbReference type="ARBA" id="ARBA00023125"/>
    </source>
</evidence>
<comment type="caution">
    <text evidence="6">The sequence shown here is derived from an EMBL/GenBank/DDBJ whole genome shotgun (WGS) entry which is preliminary data.</text>
</comment>
<evidence type="ECO:0000256" key="3">
    <source>
        <dbReference type="ARBA" id="ARBA00023163"/>
    </source>
</evidence>
<evidence type="ECO:0000313" key="7">
    <source>
        <dbReference type="Proteomes" id="UP000076967"/>
    </source>
</evidence>